<dbReference type="InterPro" id="IPR043519">
    <property type="entry name" value="NT_sf"/>
</dbReference>
<dbReference type="GO" id="GO:0005524">
    <property type="term" value="F:ATP binding"/>
    <property type="evidence" value="ECO:0007669"/>
    <property type="project" value="UniProtKB-KW"/>
</dbReference>
<dbReference type="AlphaFoldDB" id="A0A4R2JN85"/>
<evidence type="ECO:0000256" key="4">
    <source>
        <dbReference type="ARBA" id="ARBA00022695"/>
    </source>
</evidence>
<dbReference type="InterPro" id="IPR052038">
    <property type="entry name" value="Type-VII_TA_antitoxin"/>
</dbReference>
<dbReference type="CDD" id="cd05403">
    <property type="entry name" value="NT_KNTase_like"/>
    <property type="match status" value="1"/>
</dbReference>
<gene>
    <name evidence="11" type="ORF">EV203_12124</name>
</gene>
<dbReference type="PANTHER" id="PTHR33571">
    <property type="entry name" value="SSL8005 PROTEIN"/>
    <property type="match status" value="1"/>
</dbReference>
<keyword evidence="8" id="KW-0460">Magnesium</keyword>
<proteinExistence type="inferred from homology"/>
<dbReference type="EMBL" id="SLWU01000021">
    <property type="protein sequence ID" value="TCO60407.1"/>
    <property type="molecule type" value="Genomic_DNA"/>
</dbReference>
<dbReference type="SUPFAM" id="SSF81301">
    <property type="entry name" value="Nucleotidyltransferase"/>
    <property type="match status" value="1"/>
</dbReference>
<keyword evidence="7" id="KW-0067">ATP-binding</keyword>
<evidence type="ECO:0000256" key="7">
    <source>
        <dbReference type="ARBA" id="ARBA00022840"/>
    </source>
</evidence>
<dbReference type="InterPro" id="IPR002934">
    <property type="entry name" value="Polymerase_NTP_transf_dom"/>
</dbReference>
<accession>A0A4R2JN85</accession>
<keyword evidence="3" id="KW-0808">Transferase</keyword>
<evidence type="ECO:0000256" key="9">
    <source>
        <dbReference type="ARBA" id="ARBA00038276"/>
    </source>
</evidence>
<dbReference type="PANTHER" id="PTHR33571:SF14">
    <property type="entry name" value="PROTEIN ADENYLYLTRANSFERASE MJ0435-RELATED"/>
    <property type="match status" value="1"/>
</dbReference>
<dbReference type="Proteomes" id="UP000294886">
    <property type="component" value="Unassembled WGS sequence"/>
</dbReference>
<keyword evidence="5" id="KW-0479">Metal-binding</keyword>
<keyword evidence="6" id="KW-0547">Nucleotide-binding</keyword>
<evidence type="ECO:0000256" key="2">
    <source>
        <dbReference type="ARBA" id="ARBA00022649"/>
    </source>
</evidence>
<evidence type="ECO:0000256" key="3">
    <source>
        <dbReference type="ARBA" id="ARBA00022679"/>
    </source>
</evidence>
<dbReference type="GO" id="GO:0046872">
    <property type="term" value="F:metal ion binding"/>
    <property type="evidence" value="ECO:0007669"/>
    <property type="project" value="UniProtKB-KW"/>
</dbReference>
<sequence length="107" mass="12577">MNSDIQVILQERKNYLVEKFGVIEIAIFGSYARGEQRKDSDVDIIVDFKEGYKTFDNYMNLKFYLEELFGKKVDLVIKSAINPRLKPFIMEEVATVENSYAKEYNFN</sequence>
<evidence type="ECO:0000256" key="6">
    <source>
        <dbReference type="ARBA" id="ARBA00022741"/>
    </source>
</evidence>
<dbReference type="GO" id="GO:0016779">
    <property type="term" value="F:nucleotidyltransferase activity"/>
    <property type="evidence" value="ECO:0007669"/>
    <property type="project" value="UniProtKB-KW"/>
</dbReference>
<feature type="domain" description="Polymerase nucleotidyl transferase" evidence="10">
    <location>
        <begin position="13"/>
        <end position="92"/>
    </location>
</feature>
<evidence type="ECO:0000256" key="5">
    <source>
        <dbReference type="ARBA" id="ARBA00022723"/>
    </source>
</evidence>
<reference evidence="11 12" key="1">
    <citation type="submission" date="2019-03" db="EMBL/GenBank/DDBJ databases">
        <title>Genomic Encyclopedia of Type Strains, Phase IV (KMG-IV): sequencing the most valuable type-strain genomes for metagenomic binning, comparative biology and taxonomic classification.</title>
        <authorList>
            <person name="Goeker M."/>
        </authorList>
    </citation>
    <scope>NUCLEOTIDE SEQUENCE [LARGE SCALE GENOMIC DNA]</scope>
    <source>
        <strain evidence="11 12">DSM 13054</strain>
    </source>
</reference>
<dbReference type="Pfam" id="PF01909">
    <property type="entry name" value="NTP_transf_2"/>
    <property type="match status" value="1"/>
</dbReference>
<name>A0A4R2JN85_9THEO</name>
<keyword evidence="4" id="KW-0548">Nucleotidyltransferase</keyword>
<comment type="similarity">
    <text evidence="9">Belongs to the MntA antitoxin family.</text>
</comment>
<evidence type="ECO:0000313" key="12">
    <source>
        <dbReference type="Proteomes" id="UP000294886"/>
    </source>
</evidence>
<comment type="cofactor">
    <cofactor evidence="1">
        <name>Mg(2+)</name>
        <dbReference type="ChEBI" id="CHEBI:18420"/>
    </cofactor>
</comment>
<dbReference type="Gene3D" id="3.30.460.10">
    <property type="entry name" value="Beta Polymerase, domain 2"/>
    <property type="match status" value="1"/>
</dbReference>
<evidence type="ECO:0000256" key="1">
    <source>
        <dbReference type="ARBA" id="ARBA00001946"/>
    </source>
</evidence>
<keyword evidence="2" id="KW-1277">Toxin-antitoxin system</keyword>
<organism evidence="11 12">
    <name type="scientific">Caldanaerobacter subterraneus</name>
    <dbReference type="NCBI Taxonomy" id="911092"/>
    <lineage>
        <taxon>Bacteria</taxon>
        <taxon>Bacillati</taxon>
        <taxon>Bacillota</taxon>
        <taxon>Clostridia</taxon>
        <taxon>Thermoanaerobacterales</taxon>
        <taxon>Thermoanaerobacteraceae</taxon>
        <taxon>Caldanaerobacter</taxon>
    </lineage>
</organism>
<protein>
    <recommendedName>
        <fullName evidence="10">Polymerase nucleotidyl transferase domain-containing protein</fullName>
    </recommendedName>
</protein>
<evidence type="ECO:0000313" key="11">
    <source>
        <dbReference type="EMBL" id="TCO60407.1"/>
    </source>
</evidence>
<comment type="caution">
    <text evidence="11">The sequence shown here is derived from an EMBL/GenBank/DDBJ whole genome shotgun (WGS) entry which is preliminary data.</text>
</comment>
<evidence type="ECO:0000256" key="8">
    <source>
        <dbReference type="ARBA" id="ARBA00022842"/>
    </source>
</evidence>
<dbReference type="RefSeq" id="WP_132040325.1">
    <property type="nucleotide sequence ID" value="NZ_SLWU01000021.1"/>
</dbReference>
<evidence type="ECO:0000259" key="10">
    <source>
        <dbReference type="Pfam" id="PF01909"/>
    </source>
</evidence>